<gene>
    <name evidence="2" type="ORF">ACFO6Q_09210</name>
</gene>
<dbReference type="Pfam" id="PF07254">
    <property type="entry name" value="Cpta_toxin"/>
    <property type="match status" value="1"/>
</dbReference>
<evidence type="ECO:0000256" key="1">
    <source>
        <dbReference type="SAM" id="Phobius"/>
    </source>
</evidence>
<name>A0ABV9QT27_9GAMM</name>
<accession>A0ABV9QT27</accession>
<sequence>MKPAPAIAFDVRPSRRIGAAVAVGVLLAALAPWATSLPWTSGALLSSGAIAFGALALRRHMRPHFRRAAWRESGWILLDRDGREHAAVLESHVRLGALLSLAFRHAPRARFRLLLAPDNLDADTRRRLILRLARDGDTSLDSAAIR</sequence>
<evidence type="ECO:0000313" key="2">
    <source>
        <dbReference type="EMBL" id="MFC4820503.1"/>
    </source>
</evidence>
<evidence type="ECO:0000313" key="3">
    <source>
        <dbReference type="Proteomes" id="UP001595886"/>
    </source>
</evidence>
<reference evidence="3" key="1">
    <citation type="journal article" date="2019" name="Int. J. Syst. Evol. Microbiol.">
        <title>The Global Catalogue of Microorganisms (GCM) 10K type strain sequencing project: providing services to taxonomists for standard genome sequencing and annotation.</title>
        <authorList>
            <consortium name="The Broad Institute Genomics Platform"/>
            <consortium name="The Broad Institute Genome Sequencing Center for Infectious Disease"/>
            <person name="Wu L."/>
            <person name="Ma J."/>
        </authorList>
    </citation>
    <scope>NUCLEOTIDE SEQUENCE [LARGE SCALE GENOMIC DNA]</scope>
    <source>
        <strain evidence="3">CCUG 30340</strain>
    </source>
</reference>
<feature type="transmembrane region" description="Helical" evidence="1">
    <location>
        <begin position="17"/>
        <end position="33"/>
    </location>
</feature>
<keyword evidence="1" id="KW-1133">Transmembrane helix</keyword>
<dbReference type="InterPro" id="IPR009883">
    <property type="entry name" value="YgfX"/>
</dbReference>
<dbReference type="RefSeq" id="WP_380020359.1">
    <property type="nucleotide sequence ID" value="NZ_JBHSHD010000007.1"/>
</dbReference>
<organism evidence="2 3">
    <name type="scientific">Dokdonella ginsengisoli</name>
    <dbReference type="NCBI Taxonomy" id="363846"/>
    <lineage>
        <taxon>Bacteria</taxon>
        <taxon>Pseudomonadati</taxon>
        <taxon>Pseudomonadota</taxon>
        <taxon>Gammaproteobacteria</taxon>
        <taxon>Lysobacterales</taxon>
        <taxon>Rhodanobacteraceae</taxon>
        <taxon>Dokdonella</taxon>
    </lineage>
</organism>
<dbReference type="Proteomes" id="UP001595886">
    <property type="component" value="Unassembled WGS sequence"/>
</dbReference>
<keyword evidence="1" id="KW-0812">Transmembrane</keyword>
<feature type="transmembrane region" description="Helical" evidence="1">
    <location>
        <begin position="39"/>
        <end position="57"/>
    </location>
</feature>
<proteinExistence type="predicted"/>
<protein>
    <submittedName>
        <fullName evidence="2">Protein YgfX</fullName>
    </submittedName>
</protein>
<keyword evidence="1" id="KW-0472">Membrane</keyword>
<dbReference type="EMBL" id="JBHSHD010000007">
    <property type="protein sequence ID" value="MFC4820503.1"/>
    <property type="molecule type" value="Genomic_DNA"/>
</dbReference>
<keyword evidence="3" id="KW-1185">Reference proteome</keyword>
<comment type="caution">
    <text evidence="2">The sequence shown here is derived from an EMBL/GenBank/DDBJ whole genome shotgun (WGS) entry which is preliminary data.</text>
</comment>